<dbReference type="SUPFAM" id="SSF54665">
    <property type="entry name" value="CO dehydrogenase molybdoprotein N-domain-like"/>
    <property type="match status" value="1"/>
</dbReference>
<dbReference type="InterPro" id="IPR046867">
    <property type="entry name" value="AldOxase/xan_DH_MoCoBD2"/>
</dbReference>
<protein>
    <submittedName>
        <fullName evidence="4">Xanthine dehydrogenase family protein molybdopterin-binding subunit</fullName>
    </submittedName>
</protein>
<proteinExistence type="predicted"/>
<dbReference type="PANTHER" id="PTHR11908:SF132">
    <property type="entry name" value="ALDEHYDE OXIDASE 1-RELATED"/>
    <property type="match status" value="1"/>
</dbReference>
<keyword evidence="2" id="KW-0560">Oxidoreductase</keyword>
<feature type="domain" description="Aldehyde oxidase/xanthine dehydrogenase a/b hammerhead" evidence="3">
    <location>
        <begin position="24"/>
        <end position="138"/>
    </location>
</feature>
<organism evidence="4 5">
    <name type="scientific">Tardiphaga alba</name>
    <dbReference type="NCBI Taxonomy" id="340268"/>
    <lineage>
        <taxon>Bacteria</taxon>
        <taxon>Pseudomonadati</taxon>
        <taxon>Pseudomonadota</taxon>
        <taxon>Alphaproteobacteria</taxon>
        <taxon>Hyphomicrobiales</taxon>
        <taxon>Nitrobacteraceae</taxon>
        <taxon>Tardiphaga</taxon>
    </lineage>
</organism>
<dbReference type="InterPro" id="IPR008274">
    <property type="entry name" value="AldOxase/xan_DH_MoCoBD1"/>
</dbReference>
<dbReference type="Proteomes" id="UP000682843">
    <property type="component" value="Chromosome"/>
</dbReference>
<dbReference type="Gene3D" id="3.90.1170.50">
    <property type="entry name" value="Aldehyde oxidase/xanthine dehydrogenase, a/b hammerhead"/>
    <property type="match status" value="1"/>
</dbReference>
<sequence length="770" mass="82243">MSAPAKPVLVGKSVLRKEDGPLLRGQGRFAADINFPDQIYMRVVRSTYAHGRIVSVDLAPALAIPGVVAAWSFKDVADIPPIDFRLTRLEQLAAYRQTILAKDKVRYVGDPVAVVFAEDPYLAEDAAEHVDVEIEELPVILHADGEVGEFRDGLPTETALIEKNYGDVDAAFAGAHATVELTLSIGRHSGVPMETRGAIGRYIAETDMLEMYGAAKVPHWNRDQLAKMFGRTAANTNLFEGHVGGGFGIRGEMYPEDVLVCLAALRLGRPVKWIEDRREHLIAANHSRQQTHHIRAAIDINGNILAIDDEFFHDQGGYMRTHAATVPDLAAAMLPGPYRIPAYRARGHIRLTNKTPGGTYRAPGRYESTFVRERLLDAVAAKVGIDGVEVRRRNLIPVSEMPVTRALETLGTDIVLDSGDYAKLLDKALDGIGWSTLLAQIDERRKAGELVGAGIGMFVEKSGLGPFDDVRITVGIDGKIEVVTGAASVGQGVETVIAQICAEKLGAGYDAISVIHGQTDRIARGLGAFASRVSVMTGEATRQAALKLRDNALAAASELMQLPADQLDIINGEIVRLDGSTGPSMSLAEIAKALEPGSNLVGDKEPGLFAEASFESKHMTYPYGVHVAVVSLARDTGGVTVERYLVAYDIGKAINPMLIDGQIVGGVAQGLGGALYEEFSYDDRGEPLAVTFADYLMPTAREVPQVDVIITEDAPSPLNPMGLKGAGEGGANAVGAAIAAAIDDALGQPGAITRLPVSPQRVRELINGIA</sequence>
<keyword evidence="1" id="KW-0500">Molybdenum</keyword>
<evidence type="ECO:0000256" key="1">
    <source>
        <dbReference type="ARBA" id="ARBA00022505"/>
    </source>
</evidence>
<evidence type="ECO:0000259" key="3">
    <source>
        <dbReference type="SMART" id="SM01008"/>
    </source>
</evidence>
<name>A0ABX8AC16_9BRAD</name>
<dbReference type="Pfam" id="PF01315">
    <property type="entry name" value="Ald_Xan_dh_C"/>
    <property type="match status" value="1"/>
</dbReference>
<dbReference type="InterPro" id="IPR037165">
    <property type="entry name" value="AldOxase/xan_DH_Mopterin-bd_sf"/>
</dbReference>
<dbReference type="RefSeq" id="WP_249225635.1">
    <property type="nucleotide sequence ID" value="NZ_CP036498.1"/>
</dbReference>
<keyword evidence="5" id="KW-1185">Reference proteome</keyword>
<dbReference type="Pfam" id="PF20256">
    <property type="entry name" value="MoCoBD_2"/>
    <property type="match status" value="1"/>
</dbReference>
<dbReference type="InterPro" id="IPR036856">
    <property type="entry name" value="Ald_Oxase/Xan_DH_a/b_sf"/>
</dbReference>
<dbReference type="Pfam" id="PF02738">
    <property type="entry name" value="MoCoBD_1"/>
    <property type="match status" value="1"/>
</dbReference>
<reference evidence="4 5" key="1">
    <citation type="submission" date="2019-02" db="EMBL/GenBank/DDBJ databases">
        <title>Emended description of the genus Rhodopseudomonas and description of Rhodopseudomonas albus sp. nov., a non-phototrophic, heavy-metal-tolerant bacterium isolated from garden soil.</title>
        <authorList>
            <person name="Bao Z."/>
            <person name="Cao W.W."/>
            <person name="Sato Y."/>
            <person name="Nishizawa T."/>
            <person name="Zhao J."/>
            <person name="Guo Y."/>
            <person name="Ohta H."/>
        </authorList>
    </citation>
    <scope>NUCLEOTIDE SEQUENCE [LARGE SCALE GENOMIC DNA]</scope>
    <source>
        <strain evidence="4 5">SK50-23</strain>
    </source>
</reference>
<dbReference type="InterPro" id="IPR000674">
    <property type="entry name" value="Ald_Oxase/Xan_DH_a/b"/>
</dbReference>
<dbReference type="SMART" id="SM01008">
    <property type="entry name" value="Ald_Xan_dh_C"/>
    <property type="match status" value="1"/>
</dbReference>
<evidence type="ECO:0000313" key="4">
    <source>
        <dbReference type="EMBL" id="QUS39350.1"/>
    </source>
</evidence>
<dbReference type="Gene3D" id="3.30.365.10">
    <property type="entry name" value="Aldehyde oxidase/xanthine dehydrogenase, molybdopterin binding domain"/>
    <property type="match status" value="4"/>
</dbReference>
<accession>A0ABX8AC16</accession>
<evidence type="ECO:0000256" key="2">
    <source>
        <dbReference type="ARBA" id="ARBA00023002"/>
    </source>
</evidence>
<gene>
    <name evidence="4" type="ORF">RPMA_11260</name>
</gene>
<dbReference type="InterPro" id="IPR016208">
    <property type="entry name" value="Ald_Oxase/xanthine_DH-like"/>
</dbReference>
<evidence type="ECO:0000313" key="5">
    <source>
        <dbReference type="Proteomes" id="UP000682843"/>
    </source>
</evidence>
<dbReference type="SUPFAM" id="SSF56003">
    <property type="entry name" value="Molybdenum cofactor-binding domain"/>
    <property type="match status" value="1"/>
</dbReference>
<dbReference type="EMBL" id="CP036498">
    <property type="protein sequence ID" value="QUS39350.1"/>
    <property type="molecule type" value="Genomic_DNA"/>
</dbReference>
<dbReference type="PANTHER" id="PTHR11908">
    <property type="entry name" value="XANTHINE DEHYDROGENASE"/>
    <property type="match status" value="1"/>
</dbReference>